<dbReference type="EMBL" id="VOIH02000006">
    <property type="protein sequence ID" value="KAF3444449.1"/>
    <property type="molecule type" value="Genomic_DNA"/>
</dbReference>
<sequence>MVDLTISDCWLFGSNRLMDRYGKFDQIRPFDGQIWWIQLLDRRIWLSMDRSSRSDRLIVGYRGSNQICPSDGQIQRSDLVGSTIFDYQMVGSDYQIIESDWIGQIYPSDG</sequence>
<comment type="caution">
    <text evidence="1">The sequence shown here is derived from an EMBL/GenBank/DDBJ whole genome shotgun (WGS) entry which is preliminary data.</text>
</comment>
<keyword evidence="2" id="KW-1185">Reference proteome</keyword>
<gene>
    <name evidence="1" type="ORF">FNV43_RR14141</name>
</gene>
<dbReference type="Proteomes" id="UP000796880">
    <property type="component" value="Unassembled WGS sequence"/>
</dbReference>
<organism evidence="1 2">
    <name type="scientific">Rhamnella rubrinervis</name>
    <dbReference type="NCBI Taxonomy" id="2594499"/>
    <lineage>
        <taxon>Eukaryota</taxon>
        <taxon>Viridiplantae</taxon>
        <taxon>Streptophyta</taxon>
        <taxon>Embryophyta</taxon>
        <taxon>Tracheophyta</taxon>
        <taxon>Spermatophyta</taxon>
        <taxon>Magnoliopsida</taxon>
        <taxon>eudicotyledons</taxon>
        <taxon>Gunneridae</taxon>
        <taxon>Pentapetalae</taxon>
        <taxon>rosids</taxon>
        <taxon>fabids</taxon>
        <taxon>Rosales</taxon>
        <taxon>Rhamnaceae</taxon>
        <taxon>rhamnoid group</taxon>
        <taxon>Rhamneae</taxon>
        <taxon>Rhamnella</taxon>
    </lineage>
</organism>
<evidence type="ECO:0000313" key="2">
    <source>
        <dbReference type="Proteomes" id="UP000796880"/>
    </source>
</evidence>
<dbReference type="AlphaFoldDB" id="A0A8K0H2I1"/>
<reference evidence="1" key="1">
    <citation type="submission" date="2020-03" db="EMBL/GenBank/DDBJ databases">
        <title>A high-quality chromosome-level genome assembly of a woody plant with both climbing and erect habits, Rhamnella rubrinervis.</title>
        <authorList>
            <person name="Lu Z."/>
            <person name="Yang Y."/>
            <person name="Zhu X."/>
            <person name="Sun Y."/>
        </authorList>
    </citation>
    <scope>NUCLEOTIDE SEQUENCE</scope>
    <source>
        <strain evidence="1">BYM</strain>
        <tissue evidence="1">Leaf</tissue>
    </source>
</reference>
<accession>A0A8K0H2I1</accession>
<protein>
    <submittedName>
        <fullName evidence="1">Uncharacterized protein</fullName>
    </submittedName>
</protein>
<proteinExistence type="predicted"/>
<evidence type="ECO:0000313" key="1">
    <source>
        <dbReference type="EMBL" id="KAF3444449.1"/>
    </source>
</evidence>
<name>A0A8K0H2I1_9ROSA</name>